<evidence type="ECO:0000256" key="2">
    <source>
        <dbReference type="ARBA" id="ARBA00007072"/>
    </source>
</evidence>
<dbReference type="InterPro" id="IPR018221">
    <property type="entry name" value="Glyco_hydro_9_His_AS"/>
</dbReference>
<accession>A0AAW1XQ06</accession>
<protein>
    <recommendedName>
        <fullName evidence="9">Endoglucanase</fullName>
        <ecNumber evidence="9">3.2.1.4</ecNumber>
    </recommendedName>
</protein>
<reference evidence="11 12" key="1">
    <citation type="journal article" date="2023" name="G3 (Bethesda)">
        <title>A chromosome-length genome assembly and annotation of blackberry (Rubus argutus, cv. 'Hillquist').</title>
        <authorList>
            <person name="Bruna T."/>
            <person name="Aryal R."/>
            <person name="Dudchenko O."/>
            <person name="Sargent D.J."/>
            <person name="Mead D."/>
            <person name="Buti M."/>
            <person name="Cavallini A."/>
            <person name="Hytonen T."/>
            <person name="Andres J."/>
            <person name="Pham M."/>
            <person name="Weisz D."/>
            <person name="Mascagni F."/>
            <person name="Usai G."/>
            <person name="Natali L."/>
            <person name="Bassil N."/>
            <person name="Fernandez G.E."/>
            <person name="Lomsadze A."/>
            <person name="Armour M."/>
            <person name="Olukolu B."/>
            <person name="Poorten T."/>
            <person name="Britton C."/>
            <person name="Davik J."/>
            <person name="Ashrafi H."/>
            <person name="Aiden E.L."/>
            <person name="Borodovsky M."/>
            <person name="Worthington M."/>
        </authorList>
    </citation>
    <scope>NUCLEOTIDE SEQUENCE [LARGE SCALE GENOMIC DNA]</scope>
    <source>
        <strain evidence="11">PI 553951</strain>
    </source>
</reference>
<keyword evidence="3 8" id="KW-0378">Hydrolase</keyword>
<dbReference type="EMBL" id="JBEDUW010000003">
    <property type="protein sequence ID" value="KAK9938647.1"/>
    <property type="molecule type" value="Genomic_DNA"/>
</dbReference>
<evidence type="ECO:0000256" key="8">
    <source>
        <dbReference type="PROSITE-ProRule" id="PRU10059"/>
    </source>
</evidence>
<dbReference type="GO" id="GO:0030245">
    <property type="term" value="P:cellulose catabolic process"/>
    <property type="evidence" value="ECO:0007669"/>
    <property type="project" value="UniProtKB-KW"/>
</dbReference>
<organism evidence="11 12">
    <name type="scientific">Rubus argutus</name>
    <name type="common">Southern blackberry</name>
    <dbReference type="NCBI Taxonomy" id="59490"/>
    <lineage>
        <taxon>Eukaryota</taxon>
        <taxon>Viridiplantae</taxon>
        <taxon>Streptophyta</taxon>
        <taxon>Embryophyta</taxon>
        <taxon>Tracheophyta</taxon>
        <taxon>Spermatophyta</taxon>
        <taxon>Magnoliopsida</taxon>
        <taxon>eudicotyledons</taxon>
        <taxon>Gunneridae</taxon>
        <taxon>Pentapetalae</taxon>
        <taxon>rosids</taxon>
        <taxon>fabids</taxon>
        <taxon>Rosales</taxon>
        <taxon>Rosaceae</taxon>
        <taxon>Rosoideae</taxon>
        <taxon>Rosoideae incertae sedis</taxon>
        <taxon>Rubus</taxon>
    </lineage>
</organism>
<dbReference type="Pfam" id="PF00759">
    <property type="entry name" value="Glyco_hydro_9"/>
    <property type="match status" value="1"/>
</dbReference>
<sequence>MEDKKQGIVLQKWCAILSIFALFPLSQSFHYGEALSKSLLYFESQRSGRLPYNQRVIWRDHSGLNDGLEQGVDLVGGYYDAGDNVKFGLPMAFTITMLSWGVIEYGKEIVDSGEYNHALEAIKWGTDYFIKAHTHPNVLWVEVGDGFTDHYCWQRPEDMTTSRQAYRVNEKNPGSDVAGETAAAMAAAAIVFRKTNPHYSGLLLDHAKQLFEFGDKYRGKYDESIKVVKGHYTSWSGYMDELLWAALWLYKATNNEDYLNYALSNAQAFGGTTWSITEFSWDVKYAGVQIIASMLLKEAKHKQHKHILEQYLSKAEYYMCACLGKNNKTNVQRTPGGLLYIRQWNNMQYVSTASFLLTVYSDYLQATHQRLTCDNGQVGPQEMLAFAKSQVDYILGSNPMSMSYLVGYGPKYPLRLHHRGASIDSYKKSKGFIGCTQGYDNWYGRKDPNPNVVVGALVGGPDGDDRFRDERLNYMQTEACTYNTATLVGVFAKLHRLEGDGDLSHHQSLIASS</sequence>
<evidence type="ECO:0000256" key="4">
    <source>
        <dbReference type="ARBA" id="ARBA00023001"/>
    </source>
</evidence>
<dbReference type="FunFam" id="1.50.10.10:FF:000020">
    <property type="entry name" value="Endoglucanase"/>
    <property type="match status" value="1"/>
</dbReference>
<keyword evidence="4 9" id="KW-0136">Cellulose degradation</keyword>
<dbReference type="AlphaFoldDB" id="A0AAW1XQ06"/>
<dbReference type="InterPro" id="IPR001701">
    <property type="entry name" value="Glyco_hydro_9"/>
</dbReference>
<feature type="active site" evidence="8">
    <location>
        <position position="417"/>
    </location>
</feature>
<proteinExistence type="inferred from homology"/>
<dbReference type="SUPFAM" id="SSF48208">
    <property type="entry name" value="Six-hairpin glycosidases"/>
    <property type="match status" value="1"/>
</dbReference>
<feature type="domain" description="Glycoside hydrolase family 9" evidence="10">
    <location>
        <begin position="31"/>
        <end position="490"/>
    </location>
</feature>
<gene>
    <name evidence="11" type="ORF">M0R45_015372</name>
</gene>
<dbReference type="GO" id="GO:0008810">
    <property type="term" value="F:cellulase activity"/>
    <property type="evidence" value="ECO:0007669"/>
    <property type="project" value="UniProtKB-EC"/>
</dbReference>
<keyword evidence="7 8" id="KW-0624">Polysaccharide degradation</keyword>
<keyword evidence="5 8" id="KW-0119">Carbohydrate metabolism</keyword>
<dbReference type="Gene3D" id="1.50.10.10">
    <property type="match status" value="1"/>
</dbReference>
<evidence type="ECO:0000256" key="1">
    <source>
        <dbReference type="ARBA" id="ARBA00000966"/>
    </source>
</evidence>
<comment type="caution">
    <text evidence="11">The sequence shown here is derived from an EMBL/GenBank/DDBJ whole genome shotgun (WGS) entry which is preliminary data.</text>
</comment>
<keyword evidence="6 8" id="KW-0326">Glycosidase</keyword>
<dbReference type="EC" id="3.2.1.4" evidence="9"/>
<evidence type="ECO:0000259" key="10">
    <source>
        <dbReference type="Pfam" id="PF00759"/>
    </source>
</evidence>
<evidence type="ECO:0000313" key="12">
    <source>
        <dbReference type="Proteomes" id="UP001457282"/>
    </source>
</evidence>
<name>A0AAW1XQ06_RUBAR</name>
<dbReference type="PANTHER" id="PTHR22298">
    <property type="entry name" value="ENDO-1,4-BETA-GLUCANASE"/>
    <property type="match status" value="1"/>
</dbReference>
<evidence type="ECO:0000313" key="11">
    <source>
        <dbReference type="EMBL" id="KAK9938647.1"/>
    </source>
</evidence>
<dbReference type="Proteomes" id="UP001457282">
    <property type="component" value="Unassembled WGS sequence"/>
</dbReference>
<comment type="similarity">
    <text evidence="2 8 9">Belongs to the glycosyl hydrolase 9 (cellulase E) family.</text>
</comment>
<evidence type="ECO:0000256" key="7">
    <source>
        <dbReference type="ARBA" id="ARBA00023326"/>
    </source>
</evidence>
<evidence type="ECO:0000256" key="6">
    <source>
        <dbReference type="ARBA" id="ARBA00023295"/>
    </source>
</evidence>
<evidence type="ECO:0000256" key="5">
    <source>
        <dbReference type="ARBA" id="ARBA00023277"/>
    </source>
</evidence>
<keyword evidence="12" id="KW-1185">Reference proteome</keyword>
<dbReference type="PROSITE" id="PS00592">
    <property type="entry name" value="GH9_2"/>
    <property type="match status" value="1"/>
</dbReference>
<comment type="catalytic activity">
    <reaction evidence="1 9">
        <text>Endohydrolysis of (1-&gt;4)-beta-D-glucosidic linkages in cellulose, lichenin and cereal beta-D-glucans.</text>
        <dbReference type="EC" id="3.2.1.4"/>
    </reaction>
</comment>
<evidence type="ECO:0000256" key="3">
    <source>
        <dbReference type="ARBA" id="ARBA00022801"/>
    </source>
</evidence>
<dbReference type="InterPro" id="IPR012341">
    <property type="entry name" value="6hp_glycosidase-like_sf"/>
</dbReference>
<evidence type="ECO:0000256" key="9">
    <source>
        <dbReference type="RuleBase" id="RU361166"/>
    </source>
</evidence>
<dbReference type="InterPro" id="IPR008928">
    <property type="entry name" value="6-hairpin_glycosidase_sf"/>
</dbReference>